<reference evidence="5" key="2">
    <citation type="submission" date="2016-04" db="EMBL/GenBank/DDBJ databases">
        <authorList>
            <person name="Waterworth S."/>
            <person name="Matcher G."/>
        </authorList>
    </citation>
    <scope>NUCLEOTIDE SEQUENCE [LARGE SCALE GENOMIC DNA]</scope>
    <source>
        <strain evidence="5">RuSp02-3</strain>
    </source>
</reference>
<organism evidence="2 5">
    <name type="scientific">Rothia kristinae</name>
    <dbReference type="NCBI Taxonomy" id="37923"/>
    <lineage>
        <taxon>Bacteria</taxon>
        <taxon>Bacillati</taxon>
        <taxon>Actinomycetota</taxon>
        <taxon>Actinomycetes</taxon>
        <taxon>Micrococcales</taxon>
        <taxon>Micrococcaceae</taxon>
        <taxon>Rothia</taxon>
    </lineage>
</organism>
<gene>
    <name evidence="3" type="ORF">A5N15_05545</name>
    <name evidence="2" type="ORF">AN277_0204500</name>
    <name evidence="4" type="ORF">I6G21_00280</name>
</gene>
<evidence type="ECO:0000313" key="6">
    <source>
        <dbReference type="Proteomes" id="UP000092021"/>
    </source>
</evidence>
<evidence type="ECO:0000313" key="2">
    <source>
        <dbReference type="EMBL" id="OAX52232.1"/>
    </source>
</evidence>
<dbReference type="Proteomes" id="UP000594975">
    <property type="component" value="Chromosome"/>
</dbReference>
<keyword evidence="5" id="KW-1185">Reference proteome</keyword>
<dbReference type="EMBL" id="CP065738">
    <property type="protein sequence ID" value="QPT54563.1"/>
    <property type="molecule type" value="Genomic_DNA"/>
</dbReference>
<dbReference type="Proteomes" id="UP000053171">
    <property type="component" value="Unassembled WGS sequence"/>
</dbReference>
<evidence type="ECO:0000313" key="7">
    <source>
        <dbReference type="Proteomes" id="UP000594975"/>
    </source>
</evidence>
<dbReference type="KEGG" id="rkr:I6G21_00280"/>
<accession>A0A147E7B8</accession>
<evidence type="ECO:0000313" key="3">
    <source>
        <dbReference type="EMBL" id="OAX60964.1"/>
    </source>
</evidence>
<sequence>MMRTLRTLTLTLLAAVHALSLRLRPQPGESRDRGDVPGWVMITMMSALLVAALLAIAIPALTGMFNNAMSKVG</sequence>
<evidence type="ECO:0000256" key="1">
    <source>
        <dbReference type="SAM" id="Phobius"/>
    </source>
</evidence>
<protein>
    <submittedName>
        <fullName evidence="2">Uncharacterized protein</fullName>
    </submittedName>
</protein>
<feature type="transmembrane region" description="Helical" evidence="1">
    <location>
        <begin position="38"/>
        <end position="61"/>
    </location>
</feature>
<keyword evidence="1" id="KW-1133">Transmembrane helix</keyword>
<keyword evidence="1" id="KW-0812">Transmembrane</keyword>
<proteinExistence type="predicted"/>
<keyword evidence="1" id="KW-0472">Membrane</keyword>
<dbReference type="PATRIC" id="fig|37923.10.peg.1638"/>
<dbReference type="AlphaFoldDB" id="A0A147E7B8"/>
<name>A0A147E7B8_9MICC</name>
<evidence type="ECO:0000313" key="5">
    <source>
        <dbReference type="Proteomes" id="UP000053171"/>
    </source>
</evidence>
<reference evidence="2" key="1">
    <citation type="submission" date="2016-04" db="EMBL/GenBank/DDBJ databases">
        <authorList>
            <person name="Evans L.H."/>
            <person name="Alamgir A."/>
            <person name="Owens N."/>
            <person name="Weber N.D."/>
            <person name="Virtaneva K."/>
            <person name="Barbian K."/>
            <person name="Babar A."/>
            <person name="Rosenke K."/>
        </authorList>
    </citation>
    <scope>NUCLEOTIDE SEQUENCE [LARGE SCALE GENOMIC DNA]</scope>
    <source>
        <strain evidence="2">RUTW2-3</strain>
    </source>
</reference>
<dbReference type="EMBL" id="LJBJ02000006">
    <property type="protein sequence ID" value="OAX52232.1"/>
    <property type="molecule type" value="Genomic_DNA"/>
</dbReference>
<reference evidence="4 7" key="4">
    <citation type="submission" date="2020-12" db="EMBL/GenBank/DDBJ databases">
        <title>FDA dAtabase for Regulatory Grade micrObial Sequences (FDA-ARGOS): Supporting development and validation of Infectious Disease Dx tests.</title>
        <authorList>
            <person name="Sproer C."/>
            <person name="Gronow S."/>
            <person name="Severitt S."/>
            <person name="Schroder I."/>
            <person name="Tallon L."/>
            <person name="Sadzewicz L."/>
            <person name="Zhao X."/>
            <person name="Boylan J."/>
            <person name="Ott S."/>
            <person name="Bowen H."/>
            <person name="Vavikolanu K."/>
            <person name="Mehta A."/>
            <person name="Aluvathingal J."/>
            <person name="Nadendla S."/>
            <person name="Lowell S."/>
            <person name="Myers T."/>
            <person name="Yan Y."/>
            <person name="Sichtig H."/>
        </authorList>
    </citation>
    <scope>NUCLEOTIDE SEQUENCE [LARGE SCALE GENOMIC DNA]</scope>
    <source>
        <strain evidence="4 7">FDAARGOS_864</strain>
    </source>
</reference>
<dbReference type="Proteomes" id="UP000092021">
    <property type="component" value="Unassembled WGS sequence"/>
</dbReference>
<dbReference type="EMBL" id="LWGZ01000483">
    <property type="protein sequence ID" value="OAX60964.1"/>
    <property type="molecule type" value="Genomic_DNA"/>
</dbReference>
<evidence type="ECO:0000313" key="4">
    <source>
        <dbReference type="EMBL" id="QPT54563.1"/>
    </source>
</evidence>
<reference evidence="2 5" key="3">
    <citation type="submission" date="2016-06" db="EMBL/GenBank/DDBJ databases">
        <title>Identification of putative biosynthetic pathways for the production of bioactive secondary metabolites by the marine actinomycete Kocuria kristinae RUTW2-3.</title>
        <authorList>
            <person name="Waterworth S.C."/>
            <person name="Walmsley T.A."/>
            <person name="Matongo T."/>
            <person name="Davies-Coleman M.T."/>
            <person name="Dorrington R.A."/>
        </authorList>
    </citation>
    <scope>NUCLEOTIDE SEQUENCE [LARGE SCALE GENOMIC DNA]</scope>
    <source>
        <strain evidence="5">RuSp02-3</strain>
        <strain evidence="2">RUTW2-3</strain>
        <strain evidence="3 6">RUTW4-5</strain>
    </source>
</reference>